<evidence type="ECO:0000313" key="4">
    <source>
        <dbReference type="EMBL" id="KAJ2778851.1"/>
    </source>
</evidence>
<dbReference type="InterPro" id="IPR043504">
    <property type="entry name" value="Peptidase_S1_PA_chymotrypsin"/>
</dbReference>
<dbReference type="InterPro" id="IPR001254">
    <property type="entry name" value="Trypsin_dom"/>
</dbReference>
<evidence type="ECO:0000313" key="5">
    <source>
        <dbReference type="Proteomes" id="UP001140172"/>
    </source>
</evidence>
<keyword evidence="2" id="KW-0812">Transmembrane</keyword>
<evidence type="ECO:0000256" key="1">
    <source>
        <dbReference type="ARBA" id="ARBA00023157"/>
    </source>
</evidence>
<dbReference type="AlphaFoldDB" id="A0A9W8H7Z3"/>
<dbReference type="GO" id="GO:0004252">
    <property type="term" value="F:serine-type endopeptidase activity"/>
    <property type="evidence" value="ECO:0007669"/>
    <property type="project" value="InterPro"/>
</dbReference>
<keyword evidence="2" id="KW-1133">Transmembrane helix</keyword>
<feature type="domain" description="Peptidase S1" evidence="3">
    <location>
        <begin position="7"/>
        <end position="256"/>
    </location>
</feature>
<feature type="domain" description="Peptidase S1" evidence="3">
    <location>
        <begin position="252"/>
        <end position="476"/>
    </location>
</feature>
<keyword evidence="1" id="KW-1015">Disulfide bond</keyword>
<dbReference type="PANTHER" id="PTHR24276:SF91">
    <property type="entry name" value="AT26814P-RELATED"/>
    <property type="match status" value="1"/>
</dbReference>
<keyword evidence="2" id="KW-0472">Membrane</keyword>
<dbReference type="InterPro" id="IPR050430">
    <property type="entry name" value="Peptidase_S1"/>
</dbReference>
<dbReference type="OrthoDB" id="6380398at2759"/>
<sequence length="543" mass="59325">MSLDKRIVGGKDAGDDEFPFVANIQYTHDRISLQCVGTIIHEQVIVVPAFCVVHYGTTRVVDFRDLIVGYGSAERSKQQHARVVTIVVDPEFRPKEMTNDIALLQVEPLNLTLPKADRIPIYTGSVYPGQRLEVMGWGNDKATGGKWSERLLTTDVVIGKSEVCSQSSNYNGDEGRVLCTDNTLNPGHDICDGEFGASLVTKVNGKYQLVGTYSYHTDSSAEGDFPFAVFVSNPSATNNTACAGAILTDQIVVTAAYCVYDSATGKPVDPSRVNVGFGKSNKADQPITGVVNIIIDSTYDPRSGIDDIALLQVNLTELVSSSVNRIPIYIGDVKSGDLLSFMGWGSSQQIGVATSNTLNYANVTVGDDSSCAAAAFVVLLCLLVFVLRRSSRKRREIKREQQIYELGLQQLAEELGGSYEPKLSSTVSAFNASIMTPFHTDDTAGRVPTGYRNVRYSAYSDLTESPFADYIPHVTDVGTELALDTLSKTHRHTDGSPRVMDYIRPTRDGKVSDYYRHLLFYPSEDDADAAPKDDKESDNLINI</sequence>
<proteinExistence type="predicted"/>
<dbReference type="InterPro" id="IPR009003">
    <property type="entry name" value="Peptidase_S1_PA"/>
</dbReference>
<keyword evidence="5" id="KW-1185">Reference proteome</keyword>
<evidence type="ECO:0000256" key="2">
    <source>
        <dbReference type="SAM" id="Phobius"/>
    </source>
</evidence>
<comment type="caution">
    <text evidence="4">The sequence shown here is derived from an EMBL/GenBank/DDBJ whole genome shotgun (WGS) entry which is preliminary data.</text>
</comment>
<name>A0A9W8H7Z3_9FUNG</name>
<dbReference type="GO" id="GO:0006508">
    <property type="term" value="P:proteolysis"/>
    <property type="evidence" value="ECO:0007669"/>
    <property type="project" value="InterPro"/>
</dbReference>
<dbReference type="SMART" id="SM00020">
    <property type="entry name" value="Tryp_SPc"/>
    <property type="match status" value="1"/>
</dbReference>
<dbReference type="PANTHER" id="PTHR24276">
    <property type="entry name" value="POLYSERASE-RELATED"/>
    <property type="match status" value="1"/>
</dbReference>
<dbReference type="Gene3D" id="2.40.10.10">
    <property type="entry name" value="Trypsin-like serine proteases"/>
    <property type="match status" value="2"/>
</dbReference>
<organism evidence="4 5">
    <name type="scientific">Coemansia interrupta</name>
    <dbReference type="NCBI Taxonomy" id="1126814"/>
    <lineage>
        <taxon>Eukaryota</taxon>
        <taxon>Fungi</taxon>
        <taxon>Fungi incertae sedis</taxon>
        <taxon>Zoopagomycota</taxon>
        <taxon>Kickxellomycotina</taxon>
        <taxon>Kickxellomycetes</taxon>
        <taxon>Kickxellales</taxon>
        <taxon>Kickxellaceae</taxon>
        <taxon>Coemansia</taxon>
    </lineage>
</organism>
<accession>A0A9W8H7Z3</accession>
<dbReference type="SUPFAM" id="SSF50494">
    <property type="entry name" value="Trypsin-like serine proteases"/>
    <property type="match status" value="2"/>
</dbReference>
<protein>
    <recommendedName>
        <fullName evidence="3">Peptidase S1 domain-containing protein</fullName>
    </recommendedName>
</protein>
<reference evidence="4" key="1">
    <citation type="submission" date="2022-07" db="EMBL/GenBank/DDBJ databases">
        <title>Phylogenomic reconstructions and comparative analyses of Kickxellomycotina fungi.</title>
        <authorList>
            <person name="Reynolds N.K."/>
            <person name="Stajich J.E."/>
            <person name="Barry K."/>
            <person name="Grigoriev I.V."/>
            <person name="Crous P."/>
            <person name="Smith M.E."/>
        </authorList>
    </citation>
    <scope>NUCLEOTIDE SEQUENCE</scope>
    <source>
        <strain evidence="4">BCRC 34489</strain>
    </source>
</reference>
<dbReference type="Pfam" id="PF00089">
    <property type="entry name" value="Trypsin"/>
    <property type="match status" value="1"/>
</dbReference>
<feature type="transmembrane region" description="Helical" evidence="2">
    <location>
        <begin position="372"/>
        <end position="389"/>
    </location>
</feature>
<dbReference type="EMBL" id="JANBUM010000328">
    <property type="protein sequence ID" value="KAJ2778851.1"/>
    <property type="molecule type" value="Genomic_DNA"/>
</dbReference>
<dbReference type="PROSITE" id="PS50240">
    <property type="entry name" value="TRYPSIN_DOM"/>
    <property type="match status" value="2"/>
</dbReference>
<gene>
    <name evidence="4" type="ORF">GGI15_004050</name>
</gene>
<evidence type="ECO:0000259" key="3">
    <source>
        <dbReference type="PROSITE" id="PS50240"/>
    </source>
</evidence>
<dbReference type="Proteomes" id="UP001140172">
    <property type="component" value="Unassembled WGS sequence"/>
</dbReference>